<comment type="caution">
    <text evidence="4">The sequence shown here is derived from an EMBL/GenBank/DDBJ whole genome shotgun (WGS) entry which is preliminary data.</text>
</comment>
<dbReference type="EMBL" id="JAGRPV010000001">
    <property type="protein sequence ID" value="MDI4644748.1"/>
    <property type="molecule type" value="Genomic_DNA"/>
</dbReference>
<dbReference type="Proteomes" id="UP001161691">
    <property type="component" value="Unassembled WGS sequence"/>
</dbReference>
<keyword evidence="5" id="KW-1185">Reference proteome</keyword>
<proteinExistence type="predicted"/>
<reference evidence="4" key="1">
    <citation type="submission" date="2023-04" db="EMBL/GenBank/DDBJ databases">
        <title>Comparative genomic analysis of Cohnella hashimotonis sp. nov., isolated from the International Space Station.</title>
        <authorList>
            <person name="Venkateswaran K."/>
            <person name="Simpson A."/>
        </authorList>
    </citation>
    <scope>NUCLEOTIDE SEQUENCE</scope>
    <source>
        <strain evidence="4">F6_2S_P_1</strain>
    </source>
</reference>
<dbReference type="PANTHER" id="PTHR22789:SF0">
    <property type="entry name" value="3-OXO-TETRONATE 4-PHOSPHATE DECARBOXYLASE-RELATED"/>
    <property type="match status" value="1"/>
</dbReference>
<dbReference type="Pfam" id="PF00596">
    <property type="entry name" value="Aldolase_II"/>
    <property type="match status" value="2"/>
</dbReference>
<feature type="domain" description="Class II aldolase/adducin N-terminal" evidence="3">
    <location>
        <begin position="10"/>
        <end position="186"/>
    </location>
</feature>
<keyword evidence="1" id="KW-0479">Metal-binding</keyword>
<dbReference type="Gene3D" id="3.40.225.10">
    <property type="entry name" value="Class II aldolase/adducin N-terminal domain"/>
    <property type="match status" value="2"/>
</dbReference>
<dbReference type="SUPFAM" id="SSF53639">
    <property type="entry name" value="AraD/HMP-PK domain-like"/>
    <property type="match status" value="2"/>
</dbReference>
<evidence type="ECO:0000259" key="3">
    <source>
        <dbReference type="SMART" id="SM01007"/>
    </source>
</evidence>
<dbReference type="InterPro" id="IPR036409">
    <property type="entry name" value="Aldolase_II/adducin_N_sf"/>
</dbReference>
<keyword evidence="2" id="KW-0456">Lyase</keyword>
<sequence length="429" mass="46806">MKFDYLPPADQIIEMIGRIYRFGMTTTSGGNLSVLDDDGDIWITPAGVDKGSLRREDIVRVRADGSHAGLHKPSSEFPFHQAIYRARPDLRSVVHAHPPALVSFSIVRKVPNVDMLPGEREICGEVGIAPYALPGSAQLGENIAAVFAEGKRCVMLENHGIVVGGDSLADAYKAFETLEFCARMEIQASGIGRPRSLTSAQQALAASAAPALQVLPARSGPITTAEREARVRMCDFIRRSYEQRLFTSTQGTFSVKLADDAFLIAPHGLDRKYLEPEDLVLIKDGLAEPGKQPSRSVLLHRAIYAQQPHVGSVLVAHSPYTMAFALTDRPFESKTIPEAYILLRGMPKLPFESVYESVEETAARFTPDVPLALVDNNCVIATGSSLLNAFDRLEVAEYSAKSIIETANLGSIVHMDDDSIRDIEEAFGL</sequence>
<protein>
    <submittedName>
        <fullName evidence="4">Class II aldolase/adducin family protein</fullName>
    </submittedName>
</protein>
<accession>A0ABT6TD43</accession>
<dbReference type="PANTHER" id="PTHR22789">
    <property type="entry name" value="FUCULOSE PHOSPHATE ALDOLASE"/>
    <property type="match status" value="1"/>
</dbReference>
<dbReference type="InterPro" id="IPR001303">
    <property type="entry name" value="Aldolase_II/adducin_N"/>
</dbReference>
<dbReference type="InterPro" id="IPR050197">
    <property type="entry name" value="Aldolase_class_II_sugar_metab"/>
</dbReference>
<dbReference type="RefSeq" id="WP_282907735.1">
    <property type="nucleotide sequence ID" value="NZ_JAGRPV010000001.1"/>
</dbReference>
<organism evidence="4 5">
    <name type="scientific">Cohnella hashimotonis</name>
    <dbReference type="NCBI Taxonomy" id="2826895"/>
    <lineage>
        <taxon>Bacteria</taxon>
        <taxon>Bacillati</taxon>
        <taxon>Bacillota</taxon>
        <taxon>Bacilli</taxon>
        <taxon>Bacillales</taxon>
        <taxon>Paenibacillaceae</taxon>
        <taxon>Cohnella</taxon>
    </lineage>
</organism>
<evidence type="ECO:0000256" key="1">
    <source>
        <dbReference type="ARBA" id="ARBA00022723"/>
    </source>
</evidence>
<name>A0ABT6TD43_9BACL</name>
<gene>
    <name evidence="4" type="ORF">KB449_07215</name>
</gene>
<evidence type="ECO:0000256" key="2">
    <source>
        <dbReference type="ARBA" id="ARBA00023239"/>
    </source>
</evidence>
<evidence type="ECO:0000313" key="5">
    <source>
        <dbReference type="Proteomes" id="UP001161691"/>
    </source>
</evidence>
<feature type="domain" description="Class II aldolase/adducin N-terminal" evidence="3">
    <location>
        <begin position="231"/>
        <end position="404"/>
    </location>
</feature>
<evidence type="ECO:0000313" key="4">
    <source>
        <dbReference type="EMBL" id="MDI4644748.1"/>
    </source>
</evidence>
<dbReference type="SMART" id="SM01007">
    <property type="entry name" value="Aldolase_II"/>
    <property type="match status" value="2"/>
</dbReference>